<accession>A0A2M4D5V6</accession>
<keyword evidence="1" id="KW-0732">Signal</keyword>
<feature type="chain" id="PRO_5014604376" evidence="1">
    <location>
        <begin position="26"/>
        <end position="72"/>
    </location>
</feature>
<dbReference type="AlphaFoldDB" id="A0A2M4D5V6"/>
<proteinExistence type="predicted"/>
<protein>
    <submittedName>
        <fullName evidence="2">Putative secreted protein</fullName>
    </submittedName>
</protein>
<evidence type="ECO:0000256" key="1">
    <source>
        <dbReference type="SAM" id="SignalP"/>
    </source>
</evidence>
<reference evidence="2" key="1">
    <citation type="submission" date="2018-01" db="EMBL/GenBank/DDBJ databases">
        <title>An insight into the sialome of Amazonian anophelines.</title>
        <authorList>
            <person name="Ribeiro J.M."/>
            <person name="Scarpassa V."/>
            <person name="Calvo E."/>
        </authorList>
    </citation>
    <scope>NUCLEOTIDE SEQUENCE</scope>
</reference>
<feature type="signal peptide" evidence="1">
    <location>
        <begin position="1"/>
        <end position="25"/>
    </location>
</feature>
<organism evidence="2">
    <name type="scientific">Anopheles darlingi</name>
    <name type="common">Mosquito</name>
    <dbReference type="NCBI Taxonomy" id="43151"/>
    <lineage>
        <taxon>Eukaryota</taxon>
        <taxon>Metazoa</taxon>
        <taxon>Ecdysozoa</taxon>
        <taxon>Arthropoda</taxon>
        <taxon>Hexapoda</taxon>
        <taxon>Insecta</taxon>
        <taxon>Pterygota</taxon>
        <taxon>Neoptera</taxon>
        <taxon>Endopterygota</taxon>
        <taxon>Diptera</taxon>
        <taxon>Nematocera</taxon>
        <taxon>Culicoidea</taxon>
        <taxon>Culicidae</taxon>
        <taxon>Anophelinae</taxon>
        <taxon>Anopheles</taxon>
    </lineage>
</organism>
<name>A0A2M4D5V6_ANODA</name>
<sequence length="72" mass="8327">MSTRPTWFQCSGLWCAILSFTASEASNETAQEAVYLASFKFLCYLLPPPLSEKVRGEVLCWYSERQRDRARE</sequence>
<evidence type="ECO:0000313" key="2">
    <source>
        <dbReference type="EMBL" id="MBW72916.1"/>
    </source>
</evidence>
<dbReference type="EMBL" id="GGFL01008738">
    <property type="protein sequence ID" value="MBW72916.1"/>
    <property type="molecule type" value="Transcribed_RNA"/>
</dbReference>